<evidence type="ECO:0000256" key="10">
    <source>
        <dbReference type="SAM" id="MobiDB-lite"/>
    </source>
</evidence>
<feature type="region of interest" description="Disordered" evidence="10">
    <location>
        <begin position="48"/>
        <end position="266"/>
    </location>
</feature>
<feature type="signal peptide" evidence="11">
    <location>
        <begin position="1"/>
        <end position="25"/>
    </location>
</feature>
<keyword evidence="11" id="KW-0732">Signal</keyword>
<proteinExistence type="evidence at transcript level"/>
<sequence length="553" mass="56033">MGPRLSVWLLLLPAALLLHEEHSRAAAKGGCAGSGCGKCDCHGVKGQKGERGLPGLQGVIGFPGMQGPEGPQGPPGQKGDTGEPGIPGSKGEQGFMGPPGPQGQPGLPGSPGHATEGPKGDRGPQGQPGLPGLPGPMGPPGLPGIDGVKGDKGNPGWPGAPGVPGPKGDPGFQGMPGIGGSPGITGSKGDMGPPGVPGFQGPKGLPGLQGIKGDQGDQGVPGAKGLPGPPGPPGPYDIIKGEPGLPGPEGPPGLKGLQGLPGPKGQQGVTGLVGIPGPPGIPGFDGAPGQKGEMGPAGPTGPRGFPGPPGPDGLPGSMGPPGTPSVDHGFLVTRHSQTIDDPQCPSGTKILYHGYSLLYVQGNERAHGQDLGTAGSCLRKFSTMPFLFCNINNVCNFASRNDYSYWLSTPEPMPMSMAPITGENIRPFISRCAVCEAPAMVMAVHSQTIQIPPCPSGWSSLWIGYSFVMHTSAGAEGSGQALASPGSCLEEFRSAPFIECHGRGTCNYYANAYSFWLATIERSEMFKKPTPSTLKAGELRTHVSRCQVCMRRT</sequence>
<feature type="region of interest" description="Disordered" evidence="10">
    <location>
        <begin position="288"/>
        <end position="315"/>
    </location>
</feature>
<keyword evidence="8" id="KW-1015">Disulfide bond</keyword>
<dbReference type="Pfam" id="PF01413">
    <property type="entry name" value="C4"/>
    <property type="match status" value="2"/>
</dbReference>
<dbReference type="FunFam" id="2.170.240.10:FF:000001">
    <property type="entry name" value="Collagen IV alpha 1 chain"/>
    <property type="match status" value="1"/>
</dbReference>
<evidence type="ECO:0000256" key="6">
    <source>
        <dbReference type="ARBA" id="ARBA00022869"/>
    </source>
</evidence>
<feature type="compositionally biased region" description="Low complexity" evidence="10">
    <location>
        <begin position="252"/>
        <end position="266"/>
    </location>
</feature>
<comment type="subcellular location">
    <subcellularLocation>
        <location evidence="2">Secreted</location>
        <location evidence="2">Extracellular space</location>
        <location evidence="2">Extracellular matrix</location>
        <location evidence="2">Basement membrane</location>
    </subcellularLocation>
</comment>
<dbReference type="SMR" id="A0A6G9EL94"/>
<protein>
    <submittedName>
        <fullName evidence="13">COL4A1s</fullName>
    </submittedName>
</protein>
<name>A0A6G9EL94_HUMAN</name>
<organism evidence="13">
    <name type="scientific">Homo sapiens</name>
    <name type="common">Human</name>
    <dbReference type="NCBI Taxonomy" id="9606"/>
    <lineage>
        <taxon>Eukaryota</taxon>
        <taxon>Metazoa</taxon>
        <taxon>Chordata</taxon>
        <taxon>Craniata</taxon>
        <taxon>Vertebrata</taxon>
        <taxon>Euteleostomi</taxon>
        <taxon>Mammalia</taxon>
        <taxon>Eutheria</taxon>
        <taxon>Euarchontoglires</taxon>
        <taxon>Primates</taxon>
        <taxon>Haplorrhini</taxon>
        <taxon>Catarrhini</taxon>
        <taxon>Hominidae</taxon>
        <taxon>Homo</taxon>
    </lineage>
</organism>
<dbReference type="GO" id="GO:0005604">
    <property type="term" value="C:basement membrane"/>
    <property type="evidence" value="ECO:0007669"/>
    <property type="project" value="UniProtKB-SubCell"/>
</dbReference>
<evidence type="ECO:0000256" key="11">
    <source>
        <dbReference type="SAM" id="SignalP"/>
    </source>
</evidence>
<evidence type="ECO:0000256" key="5">
    <source>
        <dbReference type="ARBA" id="ARBA00022737"/>
    </source>
</evidence>
<evidence type="ECO:0000256" key="8">
    <source>
        <dbReference type="ARBA" id="ARBA00023157"/>
    </source>
</evidence>
<evidence type="ECO:0000259" key="12">
    <source>
        <dbReference type="PROSITE" id="PS51403"/>
    </source>
</evidence>
<evidence type="ECO:0000256" key="3">
    <source>
        <dbReference type="ARBA" id="ARBA00022525"/>
    </source>
</evidence>
<evidence type="ECO:0000313" key="13">
    <source>
        <dbReference type="EMBL" id="QIP67963.1"/>
    </source>
</evidence>
<feature type="compositionally biased region" description="Gly residues" evidence="10">
    <location>
        <begin position="174"/>
        <end position="183"/>
    </location>
</feature>
<dbReference type="Pfam" id="PF01391">
    <property type="entry name" value="Collagen"/>
    <property type="match status" value="2"/>
</dbReference>
<feature type="compositionally biased region" description="Pro residues" evidence="10">
    <location>
        <begin position="131"/>
        <end position="142"/>
    </location>
</feature>
<accession>A0A6G9EL94</accession>
<dbReference type="EMBL" id="MN310603">
    <property type="protein sequence ID" value="QIP67963.1"/>
    <property type="molecule type" value="mRNA"/>
</dbReference>
<reference evidence="13" key="1">
    <citation type="submission" date="2019-08" db="EMBL/GenBank/DDBJ databases">
        <title>The spliced X-box binding protein-1 regulates collagen type IV alpha 1 transcription and splicing in vascular smooth muscle cells.</title>
        <authorList>
            <person name="Angbohang A."/>
            <person name="Huang L."/>
            <person name="Li Y."/>
            <person name="Zhao Y."/>
            <person name="Morales J."/>
            <person name="Luo P."/>
            <person name="Gao Y."/>
            <person name="Margariti A."/>
            <person name="Gu W."/>
            <person name="Zhang M."/>
            <person name="Smith A."/>
            <person name="Shah A.M."/>
            <person name="Li T."/>
            <person name="Zeng L."/>
        </authorList>
    </citation>
    <scope>NUCLEOTIDE SEQUENCE</scope>
</reference>
<keyword evidence="4" id="KW-0272">Extracellular matrix</keyword>
<dbReference type="PROSITE" id="PS51403">
    <property type="entry name" value="NC1_IV"/>
    <property type="match status" value="1"/>
</dbReference>
<comment type="function">
    <text evidence="1">Type IV collagen is the major structural component of glomerular basement membranes (GBM), forming a 'chicken-wire' meshwork together with laminins, proteoglycans and entactin/nidogen.</text>
</comment>
<dbReference type="GO" id="GO:0005201">
    <property type="term" value="F:extracellular matrix structural constituent"/>
    <property type="evidence" value="ECO:0007669"/>
    <property type="project" value="InterPro"/>
</dbReference>
<dbReference type="SUPFAM" id="SSF56436">
    <property type="entry name" value="C-type lectin-like"/>
    <property type="match status" value="2"/>
</dbReference>
<dbReference type="PANTHER" id="PTHR24023:SF1100">
    <property type="entry name" value="FIBRILLAR COLLAGEN NC1 DOMAIN-CONTAINING PROTEIN"/>
    <property type="match status" value="1"/>
</dbReference>
<keyword evidence="3" id="KW-0964">Secreted</keyword>
<dbReference type="InterPro" id="IPR016187">
    <property type="entry name" value="CTDL_fold"/>
</dbReference>
<keyword evidence="7" id="KW-0176">Collagen</keyword>
<dbReference type="InterPro" id="IPR008160">
    <property type="entry name" value="Collagen"/>
</dbReference>
<keyword evidence="5" id="KW-0677">Repeat</keyword>
<evidence type="ECO:0000256" key="9">
    <source>
        <dbReference type="ARBA" id="ARBA00023278"/>
    </source>
</evidence>
<evidence type="ECO:0000256" key="4">
    <source>
        <dbReference type="ARBA" id="ARBA00022530"/>
    </source>
</evidence>
<dbReference type="SMART" id="SM00111">
    <property type="entry name" value="C4"/>
    <property type="match status" value="2"/>
</dbReference>
<dbReference type="GO" id="GO:0005788">
    <property type="term" value="C:endoplasmic reticulum lumen"/>
    <property type="evidence" value="ECO:0007669"/>
    <property type="project" value="UniProtKB-ARBA"/>
</dbReference>
<keyword evidence="9" id="KW-0379">Hydroxylation</keyword>
<dbReference type="Gene3D" id="2.170.240.10">
    <property type="entry name" value="Collagen IV, non-collagenous"/>
    <property type="match status" value="1"/>
</dbReference>
<dbReference type="PeptideAtlas" id="A0A6G9EL94"/>
<dbReference type="InterPro" id="IPR001442">
    <property type="entry name" value="Collagen_IV_NC"/>
</dbReference>
<dbReference type="GO" id="GO:0005581">
    <property type="term" value="C:collagen trimer"/>
    <property type="evidence" value="ECO:0007669"/>
    <property type="project" value="UniProtKB-KW"/>
</dbReference>
<feature type="domain" description="Collagen IV NC1" evidence="12">
    <location>
        <begin position="329"/>
        <end position="553"/>
    </location>
</feature>
<keyword evidence="6" id="KW-0084">Basement membrane</keyword>
<dbReference type="InterPro" id="IPR036954">
    <property type="entry name" value="Collagen_IV_NC_sf"/>
</dbReference>
<feature type="chain" id="PRO_5026044705" evidence="11">
    <location>
        <begin position="26"/>
        <end position="553"/>
    </location>
</feature>
<dbReference type="PANTHER" id="PTHR24023">
    <property type="entry name" value="COLLAGEN ALPHA"/>
    <property type="match status" value="1"/>
</dbReference>
<evidence type="ECO:0000256" key="2">
    <source>
        <dbReference type="ARBA" id="ARBA00004302"/>
    </source>
</evidence>
<dbReference type="InterPro" id="IPR050149">
    <property type="entry name" value="Collagen_superfamily"/>
</dbReference>
<evidence type="ECO:0000256" key="7">
    <source>
        <dbReference type="ARBA" id="ARBA00023119"/>
    </source>
</evidence>
<evidence type="ECO:0000256" key="1">
    <source>
        <dbReference type="ARBA" id="ARBA00003696"/>
    </source>
</evidence>
<dbReference type="AlphaFoldDB" id="A0A6G9EL94"/>